<accession>A0ABR4BDX6</accession>
<name>A0ABR4BDX6_9LECA</name>
<keyword evidence="3" id="KW-1185">Reference proteome</keyword>
<sequence length="219" mass="24744">MTEALNELNSDSLHNEIAIYKRMGSHEGILPVFQLSGQSIEMAYAKEGSLTQYIKNHREPTDALKARWIGSVAFTICYVHRCRITVDDIALRNFLIDDQLAIKLIDFGLSTLQHLDGMMEILATKADIFRVGFIIYSIATWKIYDYNKFEDGKEGSSSREGGPVQGSSEHETHWSRAESLPSVDHCICGNIIDKCWIGGYNNMDQVCDDVQRELGTLLY</sequence>
<dbReference type="Proteomes" id="UP001590951">
    <property type="component" value="Unassembled WGS sequence"/>
</dbReference>
<dbReference type="PROSITE" id="PS50011">
    <property type="entry name" value="PROTEIN_KINASE_DOM"/>
    <property type="match status" value="1"/>
</dbReference>
<dbReference type="PANTHER" id="PTHR44167:SF24">
    <property type="entry name" value="SERINE_THREONINE-PROTEIN KINASE CHK2"/>
    <property type="match status" value="1"/>
</dbReference>
<dbReference type="SUPFAM" id="SSF56112">
    <property type="entry name" value="Protein kinase-like (PK-like)"/>
    <property type="match status" value="1"/>
</dbReference>
<comment type="caution">
    <text evidence="2">The sequence shown here is derived from an EMBL/GenBank/DDBJ whole genome shotgun (WGS) entry which is preliminary data.</text>
</comment>
<dbReference type="InterPro" id="IPR011009">
    <property type="entry name" value="Kinase-like_dom_sf"/>
</dbReference>
<dbReference type="Gene3D" id="1.10.510.10">
    <property type="entry name" value="Transferase(Phosphotransferase) domain 1"/>
    <property type="match status" value="1"/>
</dbReference>
<dbReference type="Pfam" id="PF00069">
    <property type="entry name" value="Pkinase"/>
    <property type="match status" value="1"/>
</dbReference>
<reference evidence="2 3" key="1">
    <citation type="submission" date="2024-09" db="EMBL/GenBank/DDBJ databases">
        <title>Rethinking Asexuality: The Enigmatic Case of Functional Sexual Genes in Lepraria (Stereocaulaceae).</title>
        <authorList>
            <person name="Doellman M."/>
            <person name="Sun Y."/>
            <person name="Barcenas-Pena A."/>
            <person name="Lumbsch H.T."/>
            <person name="Grewe F."/>
        </authorList>
    </citation>
    <scope>NUCLEOTIDE SEQUENCE [LARGE SCALE GENOMIC DNA]</scope>
    <source>
        <strain evidence="2 3">Grewe 0041</strain>
    </source>
</reference>
<organism evidence="2 3">
    <name type="scientific">Lepraria finkii</name>
    <dbReference type="NCBI Taxonomy" id="1340010"/>
    <lineage>
        <taxon>Eukaryota</taxon>
        <taxon>Fungi</taxon>
        <taxon>Dikarya</taxon>
        <taxon>Ascomycota</taxon>
        <taxon>Pezizomycotina</taxon>
        <taxon>Lecanoromycetes</taxon>
        <taxon>OSLEUM clade</taxon>
        <taxon>Lecanoromycetidae</taxon>
        <taxon>Lecanorales</taxon>
        <taxon>Lecanorineae</taxon>
        <taxon>Stereocaulaceae</taxon>
        <taxon>Lepraria</taxon>
    </lineage>
</organism>
<protein>
    <recommendedName>
        <fullName evidence="1">Protein kinase domain-containing protein</fullName>
    </recommendedName>
</protein>
<evidence type="ECO:0000259" key="1">
    <source>
        <dbReference type="PROSITE" id="PS50011"/>
    </source>
</evidence>
<evidence type="ECO:0000313" key="2">
    <source>
        <dbReference type="EMBL" id="KAL2055622.1"/>
    </source>
</evidence>
<gene>
    <name evidence="2" type="ORF">ABVK25_003864</name>
</gene>
<proteinExistence type="predicted"/>
<evidence type="ECO:0000313" key="3">
    <source>
        <dbReference type="Proteomes" id="UP001590951"/>
    </source>
</evidence>
<dbReference type="PANTHER" id="PTHR44167">
    <property type="entry name" value="OVARIAN-SPECIFIC SERINE/THREONINE-PROTEIN KINASE LOK-RELATED"/>
    <property type="match status" value="1"/>
</dbReference>
<dbReference type="InterPro" id="IPR000719">
    <property type="entry name" value="Prot_kinase_dom"/>
</dbReference>
<feature type="domain" description="Protein kinase" evidence="1">
    <location>
        <begin position="1"/>
        <end position="219"/>
    </location>
</feature>
<dbReference type="EMBL" id="JBHFEH010000010">
    <property type="protein sequence ID" value="KAL2055622.1"/>
    <property type="molecule type" value="Genomic_DNA"/>
</dbReference>